<evidence type="ECO:0000313" key="2">
    <source>
        <dbReference type="EMBL" id="CAI9102397.1"/>
    </source>
</evidence>
<dbReference type="Proteomes" id="UP001161247">
    <property type="component" value="Chromosome 4"/>
</dbReference>
<evidence type="ECO:0000256" key="1">
    <source>
        <dbReference type="SAM" id="MobiDB-lite"/>
    </source>
</evidence>
<name>A0AAV1D3R7_OLDCO</name>
<protein>
    <submittedName>
        <fullName evidence="2">OLC1v1000659C1</fullName>
    </submittedName>
</protein>
<dbReference type="AlphaFoldDB" id="A0AAV1D3R7"/>
<feature type="region of interest" description="Disordered" evidence="1">
    <location>
        <begin position="236"/>
        <end position="275"/>
    </location>
</feature>
<sequence>MGSLQKISEAILLNEKKMGSLMLEYKASFTECFTELQTREERLKSVEESILRSSEDFKFRKRWVDKRLKKLEEKEILLNGVVEKMEKGIHLFNQEINDSMIEKLKAVVLREQDHVGLMEKEENDLRSQKEYLEERKNEISSSEKCLKDREMELQSKETHFRRREKELMEKMNDLERRNMDLDFRDGMLERMRKELDSRENNLKRKGDEMCFKKKMLEILLNGISATREELERMESELDSRVKNSNARETELDSRQRMLGGKEKELMEGQDLTCLR</sequence>
<keyword evidence="3" id="KW-1185">Reference proteome</keyword>
<feature type="compositionally biased region" description="Basic and acidic residues" evidence="1">
    <location>
        <begin position="236"/>
        <end position="266"/>
    </location>
</feature>
<organism evidence="2 3">
    <name type="scientific">Oldenlandia corymbosa var. corymbosa</name>
    <dbReference type="NCBI Taxonomy" id="529605"/>
    <lineage>
        <taxon>Eukaryota</taxon>
        <taxon>Viridiplantae</taxon>
        <taxon>Streptophyta</taxon>
        <taxon>Embryophyta</taxon>
        <taxon>Tracheophyta</taxon>
        <taxon>Spermatophyta</taxon>
        <taxon>Magnoliopsida</taxon>
        <taxon>eudicotyledons</taxon>
        <taxon>Gunneridae</taxon>
        <taxon>Pentapetalae</taxon>
        <taxon>asterids</taxon>
        <taxon>lamiids</taxon>
        <taxon>Gentianales</taxon>
        <taxon>Rubiaceae</taxon>
        <taxon>Rubioideae</taxon>
        <taxon>Spermacoceae</taxon>
        <taxon>Hedyotis-Oldenlandia complex</taxon>
        <taxon>Oldenlandia</taxon>
    </lineage>
</organism>
<proteinExistence type="predicted"/>
<evidence type="ECO:0000313" key="3">
    <source>
        <dbReference type="Proteomes" id="UP001161247"/>
    </source>
</evidence>
<reference evidence="2" key="1">
    <citation type="submission" date="2023-03" db="EMBL/GenBank/DDBJ databases">
        <authorList>
            <person name="Julca I."/>
        </authorList>
    </citation>
    <scope>NUCLEOTIDE SEQUENCE</scope>
</reference>
<gene>
    <name evidence="2" type="ORF">OLC1_LOCUS11750</name>
</gene>
<dbReference type="EMBL" id="OX459121">
    <property type="protein sequence ID" value="CAI9102397.1"/>
    <property type="molecule type" value="Genomic_DNA"/>
</dbReference>
<accession>A0AAV1D3R7</accession>